<dbReference type="GO" id="GO:0043226">
    <property type="term" value="C:organelle"/>
    <property type="evidence" value="ECO:0007669"/>
    <property type="project" value="UniProtKB-ARBA"/>
</dbReference>
<reference evidence="4 5" key="1">
    <citation type="submission" date="2019-07" db="EMBL/GenBank/DDBJ databases">
        <title>De Novo Assembly of kiwifruit Actinidia rufa.</title>
        <authorList>
            <person name="Sugita-Konishi S."/>
            <person name="Sato K."/>
            <person name="Mori E."/>
            <person name="Abe Y."/>
            <person name="Kisaki G."/>
            <person name="Hamano K."/>
            <person name="Suezawa K."/>
            <person name="Otani M."/>
            <person name="Fukuda T."/>
            <person name="Manabe T."/>
            <person name="Gomi K."/>
            <person name="Tabuchi M."/>
            <person name="Akimitsu K."/>
            <person name="Kataoka I."/>
        </authorList>
    </citation>
    <scope>NUCLEOTIDE SEQUENCE [LARGE SCALE GENOMIC DNA]</scope>
    <source>
        <strain evidence="5">cv. Fuchu</strain>
    </source>
</reference>
<dbReference type="InterPro" id="IPR011992">
    <property type="entry name" value="EF-hand-dom_pair"/>
</dbReference>
<evidence type="ECO:0000313" key="4">
    <source>
        <dbReference type="EMBL" id="GFZ01828.1"/>
    </source>
</evidence>
<dbReference type="InterPro" id="IPR002048">
    <property type="entry name" value="EF_hand_dom"/>
</dbReference>
<gene>
    <name evidence="4" type="ORF">Acr_15g0004370</name>
</gene>
<dbReference type="EMBL" id="BJWL01000015">
    <property type="protein sequence ID" value="GFZ01828.1"/>
    <property type="molecule type" value="Genomic_DNA"/>
</dbReference>
<dbReference type="FunFam" id="1.10.238.10:FF:000178">
    <property type="entry name" value="Calmodulin-2 A"/>
    <property type="match status" value="1"/>
</dbReference>
<proteinExistence type="predicted"/>
<sequence length="99" mass="11676">MIISFRFTRPFDLVSPRSERDSGELRRGFQMFDRNEDGKITKKELSDSLENLGIFILDNELVQMIKKIDVNKDGYVDMEEFGALYQTIMDERDGEEDMR</sequence>
<dbReference type="InterPro" id="IPR018247">
    <property type="entry name" value="EF_Hand_1_Ca_BS"/>
</dbReference>
<dbReference type="GO" id="GO:0005509">
    <property type="term" value="F:calcium ion binding"/>
    <property type="evidence" value="ECO:0007669"/>
    <property type="project" value="InterPro"/>
</dbReference>
<dbReference type="SUPFAM" id="SSF47473">
    <property type="entry name" value="EF-hand"/>
    <property type="match status" value="1"/>
</dbReference>
<dbReference type="Proteomes" id="UP000585474">
    <property type="component" value="Unassembled WGS sequence"/>
</dbReference>
<dbReference type="PROSITE" id="PS50222">
    <property type="entry name" value="EF_HAND_2"/>
    <property type="match status" value="2"/>
</dbReference>
<feature type="domain" description="EF-hand" evidence="3">
    <location>
        <begin position="56"/>
        <end position="91"/>
    </location>
</feature>
<evidence type="ECO:0000256" key="2">
    <source>
        <dbReference type="ARBA" id="ARBA00022837"/>
    </source>
</evidence>
<keyword evidence="2" id="KW-0106">Calcium</keyword>
<dbReference type="Pfam" id="PF13499">
    <property type="entry name" value="EF-hand_7"/>
    <property type="match status" value="1"/>
</dbReference>
<dbReference type="Gene3D" id="1.10.238.10">
    <property type="entry name" value="EF-hand"/>
    <property type="match status" value="1"/>
</dbReference>
<protein>
    <submittedName>
        <fullName evidence="4">ARF-GAP domain 11</fullName>
    </submittedName>
</protein>
<evidence type="ECO:0000313" key="5">
    <source>
        <dbReference type="Proteomes" id="UP000585474"/>
    </source>
</evidence>
<organism evidence="4 5">
    <name type="scientific">Actinidia rufa</name>
    <dbReference type="NCBI Taxonomy" id="165716"/>
    <lineage>
        <taxon>Eukaryota</taxon>
        <taxon>Viridiplantae</taxon>
        <taxon>Streptophyta</taxon>
        <taxon>Embryophyta</taxon>
        <taxon>Tracheophyta</taxon>
        <taxon>Spermatophyta</taxon>
        <taxon>Magnoliopsida</taxon>
        <taxon>eudicotyledons</taxon>
        <taxon>Gunneridae</taxon>
        <taxon>Pentapetalae</taxon>
        <taxon>asterids</taxon>
        <taxon>Ericales</taxon>
        <taxon>Actinidiaceae</taxon>
        <taxon>Actinidia</taxon>
    </lineage>
</organism>
<evidence type="ECO:0000256" key="1">
    <source>
        <dbReference type="ARBA" id="ARBA00022737"/>
    </source>
</evidence>
<dbReference type="InterPro" id="IPR050145">
    <property type="entry name" value="Centrin_CML-like"/>
</dbReference>
<dbReference type="PROSITE" id="PS00018">
    <property type="entry name" value="EF_HAND_1"/>
    <property type="match status" value="2"/>
</dbReference>
<dbReference type="PANTHER" id="PTHR23050">
    <property type="entry name" value="CALCIUM BINDING PROTEIN"/>
    <property type="match status" value="1"/>
</dbReference>
<keyword evidence="5" id="KW-1185">Reference proteome</keyword>
<comment type="caution">
    <text evidence="4">The sequence shown here is derived from an EMBL/GenBank/DDBJ whole genome shotgun (WGS) entry which is preliminary data.</text>
</comment>
<dbReference type="CDD" id="cd00051">
    <property type="entry name" value="EFh"/>
    <property type="match status" value="1"/>
</dbReference>
<dbReference type="SMART" id="SM00054">
    <property type="entry name" value="EFh"/>
    <property type="match status" value="2"/>
</dbReference>
<keyword evidence="1" id="KW-0677">Repeat</keyword>
<feature type="domain" description="EF-hand" evidence="3">
    <location>
        <begin position="20"/>
        <end position="55"/>
    </location>
</feature>
<name>A0A7J0FV68_9ERIC</name>
<evidence type="ECO:0000259" key="3">
    <source>
        <dbReference type="PROSITE" id="PS50222"/>
    </source>
</evidence>
<accession>A0A7J0FV68</accession>
<dbReference type="OrthoDB" id="1714967at2759"/>
<dbReference type="AlphaFoldDB" id="A0A7J0FV68"/>